<sequence length="412" mass="45067">MDKLDSLLEACTANNAYPGTAATIVDSKGNRLYHKAFGVNDISAENPTKFTTSTQMLIFSCTKLIACIAALQLVEQGKLSLDDPVSKYIPDIVDIPVYVGDGTTATRPQKTTMTIQHLFTHTAGFTYDFFDKTTLQWRVEQGAQPGVYMAEGNRPYFRTPLLHDPGTAFAYGVNIDYLGLVLEAITGQKLQDYVKANILEPLDMKSSVPYLEKEDATHLLLHIRGLTGKDPLMAFPGAFPPKGLEFYGGGHYLISTVDDYAQILTTILNDGTSPTTGATILKPETVDNYLFKDMIPADADRKHVPIVNSSLPMSTNQAEFLPGHKVGWSCGFLLNLEDVPGGRKSYSGMWAGLGNLFFFIDRKSDRAGLVATSVLPFMDDGVLTLFEAVEKAALGHEIRDGAEAKTLFRVDS</sequence>
<dbReference type="STRING" id="1664694.A0A0N0NMY6"/>
<proteinExistence type="predicted"/>
<dbReference type="AlphaFoldDB" id="A0A0N0NMY6"/>
<dbReference type="EMBL" id="LFJN01000011">
    <property type="protein sequence ID" value="KPI40759.1"/>
    <property type="molecule type" value="Genomic_DNA"/>
</dbReference>
<gene>
    <name evidence="2" type="ORF">AB675_10569</name>
</gene>
<dbReference type="OrthoDB" id="428260at2759"/>
<evidence type="ECO:0000259" key="1">
    <source>
        <dbReference type="Pfam" id="PF00144"/>
    </source>
</evidence>
<name>A0A0N0NMY6_9EURO</name>
<comment type="caution">
    <text evidence="2">The sequence shown here is derived from an EMBL/GenBank/DDBJ whole genome shotgun (WGS) entry which is preliminary data.</text>
</comment>
<evidence type="ECO:0000313" key="3">
    <source>
        <dbReference type="Proteomes" id="UP000038010"/>
    </source>
</evidence>
<dbReference type="PANTHER" id="PTHR43283:SF3">
    <property type="entry name" value="BETA-LACTAMASE FAMILY PROTEIN (AFU_ORTHOLOGUE AFUA_5G07500)"/>
    <property type="match status" value="1"/>
</dbReference>
<dbReference type="InterPro" id="IPR012338">
    <property type="entry name" value="Beta-lactam/transpept-like"/>
</dbReference>
<accession>A0A0N0NMY6</accession>
<dbReference type="VEuPathDB" id="FungiDB:AB675_10569"/>
<keyword evidence="2" id="KW-0012">Acyltransferase</keyword>
<protein>
    <submittedName>
        <fullName evidence="2">Acyltransferase LovD</fullName>
    </submittedName>
</protein>
<dbReference type="Gene3D" id="3.40.710.10">
    <property type="entry name" value="DD-peptidase/beta-lactamase superfamily"/>
    <property type="match status" value="1"/>
</dbReference>
<keyword evidence="2" id="KW-0808">Transferase</keyword>
<dbReference type="RefSeq" id="XP_018000722.1">
    <property type="nucleotide sequence ID" value="XM_018139350.1"/>
</dbReference>
<dbReference type="Proteomes" id="UP000038010">
    <property type="component" value="Unassembled WGS sequence"/>
</dbReference>
<dbReference type="GeneID" id="28731230"/>
<dbReference type="InterPro" id="IPR001466">
    <property type="entry name" value="Beta-lactam-related"/>
</dbReference>
<feature type="domain" description="Beta-lactamase-related" evidence="1">
    <location>
        <begin position="4"/>
        <end position="373"/>
    </location>
</feature>
<reference evidence="2 3" key="1">
    <citation type="submission" date="2015-06" db="EMBL/GenBank/DDBJ databases">
        <title>Draft genome of the ant-associated black yeast Phialophora attae CBS 131958.</title>
        <authorList>
            <person name="Moreno L.F."/>
            <person name="Stielow B.J."/>
            <person name="de Hoog S."/>
            <person name="Vicente V.A."/>
            <person name="Weiss V.A."/>
            <person name="de Vries M."/>
            <person name="Cruz L.M."/>
            <person name="Souza E.M."/>
        </authorList>
    </citation>
    <scope>NUCLEOTIDE SEQUENCE [LARGE SCALE GENOMIC DNA]</scope>
    <source>
        <strain evidence="2 3">CBS 131958</strain>
    </source>
</reference>
<organism evidence="2 3">
    <name type="scientific">Cyphellophora attinorum</name>
    <dbReference type="NCBI Taxonomy" id="1664694"/>
    <lineage>
        <taxon>Eukaryota</taxon>
        <taxon>Fungi</taxon>
        <taxon>Dikarya</taxon>
        <taxon>Ascomycota</taxon>
        <taxon>Pezizomycotina</taxon>
        <taxon>Eurotiomycetes</taxon>
        <taxon>Chaetothyriomycetidae</taxon>
        <taxon>Chaetothyriales</taxon>
        <taxon>Cyphellophoraceae</taxon>
        <taxon>Cyphellophora</taxon>
    </lineage>
</organism>
<keyword evidence="3" id="KW-1185">Reference proteome</keyword>
<dbReference type="PANTHER" id="PTHR43283">
    <property type="entry name" value="BETA-LACTAMASE-RELATED"/>
    <property type="match status" value="1"/>
</dbReference>
<dbReference type="GO" id="GO:0016746">
    <property type="term" value="F:acyltransferase activity"/>
    <property type="evidence" value="ECO:0007669"/>
    <property type="project" value="UniProtKB-KW"/>
</dbReference>
<dbReference type="SUPFAM" id="SSF56601">
    <property type="entry name" value="beta-lactamase/transpeptidase-like"/>
    <property type="match status" value="1"/>
</dbReference>
<dbReference type="InterPro" id="IPR050789">
    <property type="entry name" value="Diverse_Enzym_Activities"/>
</dbReference>
<dbReference type="Pfam" id="PF00144">
    <property type="entry name" value="Beta-lactamase"/>
    <property type="match status" value="1"/>
</dbReference>
<evidence type="ECO:0000313" key="2">
    <source>
        <dbReference type="EMBL" id="KPI40759.1"/>
    </source>
</evidence>